<dbReference type="AlphaFoldDB" id="T0Z1Y9"/>
<dbReference type="SUPFAM" id="SSF53756">
    <property type="entry name" value="UDP-Glycosyltransferase/glycogen phosphorylase"/>
    <property type="match status" value="1"/>
</dbReference>
<dbReference type="EMBL" id="AUZY01010576">
    <property type="protein sequence ID" value="EQD38257.1"/>
    <property type="molecule type" value="Genomic_DNA"/>
</dbReference>
<gene>
    <name evidence="2" type="ORF">B1B_15893</name>
</gene>
<dbReference type="Pfam" id="PF13439">
    <property type="entry name" value="Glyco_transf_4"/>
    <property type="match status" value="1"/>
</dbReference>
<feature type="non-terminal residue" evidence="2">
    <location>
        <position position="223"/>
    </location>
</feature>
<dbReference type="Gene3D" id="3.40.50.2000">
    <property type="entry name" value="Glycogen Phosphorylase B"/>
    <property type="match status" value="1"/>
</dbReference>
<dbReference type="InterPro" id="IPR028098">
    <property type="entry name" value="Glyco_trans_4-like_N"/>
</dbReference>
<feature type="domain" description="Glycosyltransferase subfamily 4-like N-terminal" evidence="1">
    <location>
        <begin position="18"/>
        <end position="188"/>
    </location>
</feature>
<dbReference type="PANTHER" id="PTHR45947">
    <property type="entry name" value="SULFOQUINOVOSYL TRANSFERASE SQD2"/>
    <property type="match status" value="1"/>
</dbReference>
<evidence type="ECO:0000259" key="1">
    <source>
        <dbReference type="Pfam" id="PF13439"/>
    </source>
</evidence>
<dbReference type="InterPro" id="IPR050194">
    <property type="entry name" value="Glycosyltransferase_grp1"/>
</dbReference>
<protein>
    <submittedName>
        <fullName evidence="2">Glycosyl transferase group 1</fullName>
    </submittedName>
</protein>
<name>T0Z1Y9_9ZZZZ</name>
<organism evidence="2">
    <name type="scientific">mine drainage metagenome</name>
    <dbReference type="NCBI Taxonomy" id="410659"/>
    <lineage>
        <taxon>unclassified sequences</taxon>
        <taxon>metagenomes</taxon>
        <taxon>ecological metagenomes</taxon>
    </lineage>
</organism>
<dbReference type="PANTHER" id="PTHR45947:SF3">
    <property type="entry name" value="SULFOQUINOVOSYL TRANSFERASE SQD2"/>
    <property type="match status" value="1"/>
</dbReference>
<reference evidence="2" key="1">
    <citation type="submission" date="2013-08" db="EMBL/GenBank/DDBJ databases">
        <authorList>
            <person name="Mendez C."/>
            <person name="Richter M."/>
            <person name="Ferrer M."/>
            <person name="Sanchez J."/>
        </authorList>
    </citation>
    <scope>NUCLEOTIDE SEQUENCE</scope>
</reference>
<accession>T0Z1Y9</accession>
<dbReference type="GO" id="GO:0016757">
    <property type="term" value="F:glycosyltransferase activity"/>
    <property type="evidence" value="ECO:0007669"/>
    <property type="project" value="TreeGrafter"/>
</dbReference>
<reference evidence="2" key="2">
    <citation type="journal article" date="2014" name="ISME J.">
        <title>Microbial stratification in low pH oxic and suboxic macroscopic growths along an acid mine drainage.</title>
        <authorList>
            <person name="Mendez-Garcia C."/>
            <person name="Mesa V."/>
            <person name="Sprenger R.R."/>
            <person name="Richter M."/>
            <person name="Diez M.S."/>
            <person name="Solano J."/>
            <person name="Bargiela R."/>
            <person name="Golyshina O.V."/>
            <person name="Manteca A."/>
            <person name="Ramos J.L."/>
            <person name="Gallego J.R."/>
            <person name="Llorente I."/>
            <person name="Martins Dos Santos V.A."/>
            <person name="Jensen O.N."/>
            <person name="Pelaez A.I."/>
            <person name="Sanchez J."/>
            <person name="Ferrer M."/>
        </authorList>
    </citation>
    <scope>NUCLEOTIDE SEQUENCE</scope>
</reference>
<evidence type="ECO:0000313" key="2">
    <source>
        <dbReference type="EMBL" id="EQD38257.1"/>
    </source>
</evidence>
<sequence length="223" mass="25788">METLRIAIYSDTYLPTRDGVVTYVLTLRRELEKLGHEAIIATTASHPGSIKDSHVFTSRGYRFPLYPQYSISPVPFSVNRKILDRKIDIVHSQTPLMMGYAALRYSRSKGIPIVSTFHSLIFDESILKAYLPDNRRTINVVNWNMRRYLGWYYKRCGKTIVPSEYVKQILSREISIDALVVNNAIDIEKYMSTMTKSEARALLHMDESSRIVMFLGRISREKN</sequence>
<keyword evidence="2" id="KW-0808">Transferase</keyword>
<comment type="caution">
    <text evidence="2">The sequence shown here is derived from an EMBL/GenBank/DDBJ whole genome shotgun (WGS) entry which is preliminary data.</text>
</comment>
<proteinExistence type="predicted"/>